<protein>
    <submittedName>
        <fullName evidence="1">Uncharacterized protein</fullName>
    </submittedName>
</protein>
<evidence type="ECO:0000313" key="2">
    <source>
        <dbReference type="Proteomes" id="UP000019488"/>
    </source>
</evidence>
<dbReference type="STRING" id="1423743.FD41_GL001781"/>
<comment type="caution">
    <text evidence="1">The sequence shown here is derived from an EMBL/GenBank/DDBJ whole genome shotgun (WGS) entry which is preliminary data.</text>
</comment>
<dbReference type="AlphaFoldDB" id="X0PK70"/>
<reference evidence="1" key="1">
    <citation type="journal article" date="2014" name="Genome Announc.">
        <title>Draft Genome Sequences of Two Lactobacillus Strains, L. farraginis JCM 14108T and L. composti JCM 14202T, Isolated from Compost of Distilled Shochu Residue.</title>
        <authorList>
            <person name="Yuki M."/>
            <person name="Oshima K."/>
            <person name="Suda W."/>
            <person name="Kitahara M."/>
            <person name="Kitamura K."/>
            <person name="Iida T."/>
            <person name="Hattori M."/>
            <person name="Ohkuma M."/>
        </authorList>
    </citation>
    <scope>NUCLEOTIDE SEQUENCE [LARGE SCALE GENOMIC DNA]</scope>
    <source>
        <strain evidence="1">JCM 14108</strain>
    </source>
</reference>
<gene>
    <name evidence="1" type="ORF">JCM14108_2015</name>
</gene>
<name>X0PK70_9LACO</name>
<dbReference type="EMBL" id="BAKI01000022">
    <property type="protein sequence ID" value="GAF37016.1"/>
    <property type="molecule type" value="Genomic_DNA"/>
</dbReference>
<sequence length="82" mass="9326">MKPIRNQAIFLSFLAISVLVTGGHFYLDTASAKADFHISHQFDVPQVSSYSYKETSHTTYQANLDKLPIMFRDQKQFPPTTS</sequence>
<dbReference type="RefSeq" id="WP_035180096.1">
    <property type="nucleotide sequence ID" value="NZ_BAKI01000022.1"/>
</dbReference>
<proteinExistence type="predicted"/>
<accession>X0PK70</accession>
<evidence type="ECO:0000313" key="1">
    <source>
        <dbReference type="EMBL" id="GAF37016.1"/>
    </source>
</evidence>
<organism evidence="1 2">
    <name type="scientific">Lentilactobacillus farraginis DSM 18382 = JCM 14108</name>
    <dbReference type="NCBI Taxonomy" id="1423743"/>
    <lineage>
        <taxon>Bacteria</taxon>
        <taxon>Bacillati</taxon>
        <taxon>Bacillota</taxon>
        <taxon>Bacilli</taxon>
        <taxon>Lactobacillales</taxon>
        <taxon>Lactobacillaceae</taxon>
        <taxon>Lentilactobacillus</taxon>
    </lineage>
</organism>
<dbReference type="Proteomes" id="UP000019488">
    <property type="component" value="Unassembled WGS sequence"/>
</dbReference>